<dbReference type="AlphaFoldDB" id="A0A1Q8ZMZ9"/>
<name>A0A1Q8ZMZ9_9HYPH</name>
<reference evidence="1 2" key="1">
    <citation type="submission" date="2016-09" db="EMBL/GenBank/DDBJ databases">
        <title>Rhizobium oryziradicis sp. nov., isolated from the root of rice.</title>
        <authorList>
            <person name="Zhao J."/>
            <person name="Zhang X."/>
        </authorList>
    </citation>
    <scope>NUCLEOTIDE SEQUENCE [LARGE SCALE GENOMIC DNA]</scope>
    <source>
        <strain evidence="1 2">N19</strain>
    </source>
</reference>
<proteinExistence type="predicted"/>
<dbReference type="STRING" id="1867956.BJF95_20310"/>
<sequence>MGEIVDINHIQLSDRPLLVSDVDDVVLEFLLPFEAYLASLGHHLLPKSFHLTGNIVSLADQRALEEHQVKQILHDFFDRQEDWQRPFGDSVNQLKQLGSMADVVFLTAMPPAYTQQRRRLLDQLGLDFPLLATESPKGPVVKALHRGRSLPLAFMDDMAHNLHSVADHAPDCLLVHIAPQSEIHRFAPKTAPQVIRAEDWSAACTTIVAHFNRAKTPTS</sequence>
<comment type="caution">
    <text evidence="1">The sequence shown here is derived from an EMBL/GenBank/DDBJ whole genome shotgun (WGS) entry which is preliminary data.</text>
</comment>
<evidence type="ECO:0008006" key="3">
    <source>
        <dbReference type="Google" id="ProtNLM"/>
    </source>
</evidence>
<dbReference type="RefSeq" id="WP_075640578.1">
    <property type="nucleotide sequence ID" value="NZ_MKIM01000028.1"/>
</dbReference>
<organism evidence="1 2">
    <name type="scientific">Rhizobium oryziradicis</name>
    <dbReference type="NCBI Taxonomy" id="1867956"/>
    <lineage>
        <taxon>Bacteria</taxon>
        <taxon>Pseudomonadati</taxon>
        <taxon>Pseudomonadota</taxon>
        <taxon>Alphaproteobacteria</taxon>
        <taxon>Hyphomicrobiales</taxon>
        <taxon>Rhizobiaceae</taxon>
        <taxon>Rhizobium/Agrobacterium group</taxon>
        <taxon>Rhizobium</taxon>
    </lineage>
</organism>
<accession>A0A1Q8ZMZ9</accession>
<dbReference type="OrthoDB" id="7192139at2"/>
<protein>
    <recommendedName>
        <fullName evidence="3">Haloacid dehalogenase</fullName>
    </recommendedName>
</protein>
<evidence type="ECO:0000313" key="1">
    <source>
        <dbReference type="EMBL" id="OLP43249.1"/>
    </source>
</evidence>
<evidence type="ECO:0000313" key="2">
    <source>
        <dbReference type="Proteomes" id="UP000186894"/>
    </source>
</evidence>
<dbReference type="EMBL" id="MKIM01000028">
    <property type="protein sequence ID" value="OLP43249.1"/>
    <property type="molecule type" value="Genomic_DNA"/>
</dbReference>
<gene>
    <name evidence="1" type="ORF">BJF95_20310</name>
</gene>
<dbReference type="Proteomes" id="UP000186894">
    <property type="component" value="Unassembled WGS sequence"/>
</dbReference>
<keyword evidence="2" id="KW-1185">Reference proteome</keyword>